<organism evidence="1 2">
    <name type="scientific">Microcella alkalica</name>
    <dbReference type="NCBI Taxonomy" id="355930"/>
    <lineage>
        <taxon>Bacteria</taxon>
        <taxon>Bacillati</taxon>
        <taxon>Actinomycetota</taxon>
        <taxon>Actinomycetes</taxon>
        <taxon>Micrococcales</taxon>
        <taxon>Microbacteriaceae</taxon>
        <taxon>Microcella</taxon>
    </lineage>
</organism>
<evidence type="ECO:0000313" key="1">
    <source>
        <dbReference type="EMBL" id="MBA8847181.1"/>
    </source>
</evidence>
<name>A0A839E482_9MICO</name>
<dbReference type="EMBL" id="JACGWX010000001">
    <property type="protein sequence ID" value="MBA8847181.1"/>
    <property type="molecule type" value="Genomic_DNA"/>
</dbReference>
<keyword evidence="2" id="KW-1185">Reference proteome</keyword>
<gene>
    <name evidence="1" type="ORF">FHX53_000745</name>
</gene>
<dbReference type="Gene3D" id="3.40.50.1820">
    <property type="entry name" value="alpha/beta hydrolase"/>
    <property type="match status" value="1"/>
</dbReference>
<protein>
    <submittedName>
        <fullName evidence="1">Pimeloyl-ACP methyl ester carboxylesterase</fullName>
    </submittedName>
</protein>
<dbReference type="SUPFAM" id="SSF53474">
    <property type="entry name" value="alpha/beta-Hydrolases"/>
    <property type="match status" value="1"/>
</dbReference>
<proteinExistence type="predicted"/>
<dbReference type="Proteomes" id="UP000585905">
    <property type="component" value="Unassembled WGS sequence"/>
</dbReference>
<dbReference type="AlphaFoldDB" id="A0A839E482"/>
<dbReference type="InterPro" id="IPR029058">
    <property type="entry name" value="AB_hydrolase_fold"/>
</dbReference>
<comment type="caution">
    <text evidence="1">The sequence shown here is derived from an EMBL/GenBank/DDBJ whole genome shotgun (WGS) entry which is preliminary data.</text>
</comment>
<sequence>MHAPLVVTVAGAHDFDFIVDHFVAQMGLRGAAARALRRRTERVADEPGIRELVEGDLWSDIVARFDDPEQRVLVIHDEGDASVPTAQSRATAAGQGRSVRLVTTAGLGHSALLADSGVVGLLADEVAAAEKQGERRDA</sequence>
<reference evidence="1 2" key="1">
    <citation type="submission" date="2020-07" db="EMBL/GenBank/DDBJ databases">
        <title>Sequencing the genomes of 1000 actinobacteria strains.</title>
        <authorList>
            <person name="Klenk H.-P."/>
        </authorList>
    </citation>
    <scope>NUCLEOTIDE SEQUENCE [LARGE SCALE GENOMIC DNA]</scope>
    <source>
        <strain evidence="1 2">DSM 19663</strain>
    </source>
</reference>
<accession>A0A839E482</accession>
<evidence type="ECO:0000313" key="2">
    <source>
        <dbReference type="Proteomes" id="UP000585905"/>
    </source>
</evidence>
<dbReference type="RefSeq" id="WP_246335387.1">
    <property type="nucleotide sequence ID" value="NZ_BAAAOV010000005.1"/>
</dbReference>